<accession>A0A6J7L2U4</accession>
<proteinExistence type="predicted"/>
<sequence>MAQTPRPIADRSDVPERRRRLRALDVALGEELEDAGALTFGEFCKHVGARRLLGGAAEDATLWEWWHFAQRRQLIARREIDAGEDQFGLTAEGRAQLSGRRVADTTLIMPTLARVARAAAKEPPLALTIALVALVSSSPSGTSWVLFLATIAVLVFVVGSVADRFVARHLDTLVDRTVLAVHVAWLEGREVRRPLSMKNLPAVDRASVVPLPGPPLPLLPPRDHEGL</sequence>
<keyword evidence="1" id="KW-0812">Transmembrane</keyword>
<protein>
    <submittedName>
        <fullName evidence="2">Unannotated protein</fullName>
    </submittedName>
</protein>
<evidence type="ECO:0000256" key="1">
    <source>
        <dbReference type="SAM" id="Phobius"/>
    </source>
</evidence>
<feature type="transmembrane region" description="Helical" evidence="1">
    <location>
        <begin position="144"/>
        <end position="162"/>
    </location>
</feature>
<dbReference type="EMBL" id="CAFBMK010000511">
    <property type="protein sequence ID" value="CAB4962267.1"/>
    <property type="molecule type" value="Genomic_DNA"/>
</dbReference>
<organism evidence="2">
    <name type="scientific">freshwater metagenome</name>
    <dbReference type="NCBI Taxonomy" id="449393"/>
    <lineage>
        <taxon>unclassified sequences</taxon>
        <taxon>metagenomes</taxon>
        <taxon>ecological metagenomes</taxon>
    </lineage>
</organism>
<evidence type="ECO:0000313" key="2">
    <source>
        <dbReference type="EMBL" id="CAB4962267.1"/>
    </source>
</evidence>
<gene>
    <name evidence="2" type="ORF">UFOPK3564_04141</name>
</gene>
<keyword evidence="1" id="KW-1133">Transmembrane helix</keyword>
<reference evidence="2" key="1">
    <citation type="submission" date="2020-05" db="EMBL/GenBank/DDBJ databases">
        <authorList>
            <person name="Chiriac C."/>
            <person name="Salcher M."/>
            <person name="Ghai R."/>
            <person name="Kavagutti S V."/>
        </authorList>
    </citation>
    <scope>NUCLEOTIDE SEQUENCE</scope>
</reference>
<keyword evidence="1" id="KW-0472">Membrane</keyword>
<name>A0A6J7L2U4_9ZZZZ</name>
<dbReference type="AlphaFoldDB" id="A0A6J7L2U4"/>